<sequence length="79" mass="9074">MTGPWFVRSVGDGDTHRAHREYWTSDGLARIRPVCDPTTVFTALNRRPVAVPYYDEHRCPDCLTASRVPDRPRHLAVVR</sequence>
<dbReference type="EMBL" id="CP016076">
    <property type="protein sequence ID" value="APU17468.1"/>
    <property type="molecule type" value="Genomic_DNA"/>
</dbReference>
<accession>A0AAC9PUR4</accession>
<dbReference type="RefSeq" id="WP_075742793.1">
    <property type="nucleotide sequence ID" value="NZ_CP016076.1"/>
</dbReference>
<name>A0AAC9PUR4_9PSEU</name>
<organism evidence="1 2">
    <name type="scientific">Actinoalloteichus fjordicus</name>
    <dbReference type="NCBI Taxonomy" id="1612552"/>
    <lineage>
        <taxon>Bacteria</taxon>
        <taxon>Bacillati</taxon>
        <taxon>Actinomycetota</taxon>
        <taxon>Actinomycetes</taxon>
        <taxon>Pseudonocardiales</taxon>
        <taxon>Pseudonocardiaceae</taxon>
        <taxon>Actinoalloteichus</taxon>
    </lineage>
</organism>
<dbReference type="AlphaFoldDB" id="A0AAC9PUR4"/>
<evidence type="ECO:0000313" key="1">
    <source>
        <dbReference type="EMBL" id="APU17468.1"/>
    </source>
</evidence>
<protein>
    <submittedName>
        <fullName evidence="1">Uncharacterized protein</fullName>
    </submittedName>
</protein>
<proteinExistence type="predicted"/>
<dbReference type="KEGG" id="acad:UA74_27325"/>
<evidence type="ECO:0000313" key="2">
    <source>
        <dbReference type="Proteomes" id="UP000185511"/>
    </source>
</evidence>
<keyword evidence="2" id="KW-1185">Reference proteome</keyword>
<dbReference type="Proteomes" id="UP000185511">
    <property type="component" value="Chromosome"/>
</dbReference>
<reference evidence="2" key="1">
    <citation type="submission" date="2016-06" db="EMBL/GenBank/DDBJ databases">
        <title>Complete genome sequence of Actinoalloteichus fjordicus DSM 46855 (=ADI127-17), type strain of the new species Actinoalloteichus fjordicus.</title>
        <authorList>
            <person name="Ruckert C."/>
            <person name="Nouioui I."/>
            <person name="Willmese J."/>
            <person name="van Wezel G."/>
            <person name="Klenk H.-P."/>
            <person name="Kalinowski J."/>
            <person name="Zotchev S.B."/>
        </authorList>
    </citation>
    <scope>NUCLEOTIDE SEQUENCE [LARGE SCALE GENOMIC DNA]</scope>
    <source>
        <strain evidence="2">ADI127-7</strain>
    </source>
</reference>
<gene>
    <name evidence="1" type="ORF">UA74_27325</name>
</gene>